<feature type="region of interest" description="Disordered" evidence="2">
    <location>
        <begin position="148"/>
        <end position="418"/>
    </location>
</feature>
<dbReference type="STRING" id="1081105.A0A162JY12"/>
<feature type="region of interest" description="Disordered" evidence="2">
    <location>
        <begin position="705"/>
        <end position="740"/>
    </location>
</feature>
<evidence type="ECO:0000313" key="5">
    <source>
        <dbReference type="Proteomes" id="UP000243498"/>
    </source>
</evidence>
<reference evidence="4 5" key="1">
    <citation type="journal article" date="2016" name="Genome Biol. Evol.">
        <title>Divergent and convergent evolution of fungal pathogenicity.</title>
        <authorList>
            <person name="Shang Y."/>
            <person name="Xiao G."/>
            <person name="Zheng P."/>
            <person name="Cen K."/>
            <person name="Zhan S."/>
            <person name="Wang C."/>
        </authorList>
    </citation>
    <scope>NUCLEOTIDE SEQUENCE [LARGE SCALE GENOMIC DNA]</scope>
    <source>
        <strain evidence="4 5">RCEF 4871</strain>
    </source>
</reference>
<protein>
    <submittedName>
        <fullName evidence="4">Bud-site selection protein, BUD22</fullName>
    </submittedName>
</protein>
<feature type="domain" description="Bud22" evidence="3">
    <location>
        <begin position="17"/>
        <end position="440"/>
    </location>
</feature>
<feature type="compositionally biased region" description="Basic and acidic residues" evidence="2">
    <location>
        <begin position="287"/>
        <end position="305"/>
    </location>
</feature>
<dbReference type="Proteomes" id="UP000243498">
    <property type="component" value="Unassembled WGS sequence"/>
</dbReference>
<proteinExistence type="predicted"/>
<dbReference type="GO" id="GO:0030686">
    <property type="term" value="C:90S preribosome"/>
    <property type="evidence" value="ECO:0007669"/>
    <property type="project" value="TreeGrafter"/>
</dbReference>
<feature type="compositionally biased region" description="Basic and acidic residues" evidence="2">
    <location>
        <begin position="365"/>
        <end position="382"/>
    </location>
</feature>
<feature type="compositionally biased region" description="Basic and acidic residues" evidence="2">
    <location>
        <begin position="155"/>
        <end position="175"/>
    </location>
</feature>
<evidence type="ECO:0000313" key="4">
    <source>
        <dbReference type="EMBL" id="OAA50668.1"/>
    </source>
</evidence>
<dbReference type="InterPro" id="IPR037393">
    <property type="entry name" value="Bud22/SRFB1"/>
</dbReference>
<evidence type="ECO:0000259" key="3">
    <source>
        <dbReference type="Pfam" id="PF09073"/>
    </source>
</evidence>
<feature type="compositionally biased region" description="Basic and acidic residues" evidence="2">
    <location>
        <begin position="705"/>
        <end position="714"/>
    </location>
</feature>
<dbReference type="InterPro" id="IPR015158">
    <property type="entry name" value="Bud22_dom"/>
</dbReference>
<gene>
    <name evidence="4" type="ORF">NOR_01118</name>
</gene>
<dbReference type="GO" id="GO:0005634">
    <property type="term" value="C:nucleus"/>
    <property type="evidence" value="ECO:0007669"/>
    <property type="project" value="TreeGrafter"/>
</dbReference>
<feature type="region of interest" description="Disordered" evidence="2">
    <location>
        <begin position="822"/>
        <end position="857"/>
    </location>
</feature>
<accession>A0A162JY12</accession>
<keyword evidence="5" id="KW-1185">Reference proteome</keyword>
<dbReference type="GO" id="GO:0030490">
    <property type="term" value="P:maturation of SSU-rRNA"/>
    <property type="evidence" value="ECO:0007669"/>
    <property type="project" value="TreeGrafter"/>
</dbReference>
<comment type="caution">
    <text evidence="4">The sequence shown here is derived from an EMBL/GenBank/DDBJ whole genome shotgun (WGS) entry which is preliminary data.</text>
</comment>
<evidence type="ECO:0000256" key="1">
    <source>
        <dbReference type="ARBA" id="ARBA00023054"/>
    </source>
</evidence>
<dbReference type="OrthoDB" id="4837923at2759"/>
<feature type="compositionally biased region" description="Acidic residues" evidence="2">
    <location>
        <begin position="208"/>
        <end position="222"/>
    </location>
</feature>
<name>A0A162JY12_METRR</name>
<dbReference type="PANTHER" id="PTHR23325">
    <property type="entry name" value="SERUM RESPONSE FACTOR-BINDING"/>
    <property type="match status" value="1"/>
</dbReference>
<dbReference type="AlphaFoldDB" id="A0A162JY12"/>
<feature type="compositionally biased region" description="Low complexity" evidence="2">
    <location>
        <begin position="258"/>
        <end position="267"/>
    </location>
</feature>
<feature type="compositionally biased region" description="Basic residues" evidence="2">
    <location>
        <begin position="355"/>
        <end position="364"/>
    </location>
</feature>
<evidence type="ECO:0000256" key="2">
    <source>
        <dbReference type="SAM" id="MobiDB-lite"/>
    </source>
</evidence>
<dbReference type="Pfam" id="PF09073">
    <property type="entry name" value="BUD22"/>
    <property type="match status" value="1"/>
</dbReference>
<dbReference type="EMBL" id="AZHC01000002">
    <property type="protein sequence ID" value="OAA50668.1"/>
    <property type="molecule type" value="Genomic_DNA"/>
</dbReference>
<sequence>MPKRKRSDQSTLHEVLEKYQDEIFRALKASKGFERQRLSKRLRDPGITPDKVQRMEREIAVLKSLDLHQTARAHLQLSLLKVKSIASSADLPEELRRGVLKPELPDAEQTALHNVTSGLYNREAVKQVMDRAVKAVCVLLNVPAPENAKRTRKDKGREQEEQSSDRIEKLPRKSEAVVSDKSSVDDLDEESEWEGFSTDMDDPASLPEDSEPDSEAEAMESSEFDKLDGLLGSSSDEEEDWNCDKYAQFRGKETVNLDDISSASGSGEESEADSVPETHSQSSFAPSEKKQKKDKKANAKRDSIRDSTFLPSLMGGYISGSESASDIEETKPQKRRGQRARQAIWEQKYGSGAKHLQKPQKKRGRDSGWDMRRGAVDGEYQGRRTPWKKGMQRPIGLNDSRDAGTPAPVAKRDDEGKLHPSWEARKKAKESQKMTAFAEKRSMAMRSSNDNAPRNSFNYYANVHHRAANDRQASHDGPLGCLAYQEPDESILDKCVGCQNLAKRAETKVQGYLQPKRLHHASVKLAGESEIQVGDGNHLYFINDTDIRGAVKIILAALQQEAAFQDSSKDRTNPSSKLGQSISTLPEFDLERNSIAPRLSAAAEPATTISVPKTFFTHTNWGRGQLSASYLKDDLSTTTTTTILSHGSISEIVWTENTSCNPGGLSRSKSSTKLFKNSPNHRRMQQQPTLRPDACQDILVSGKSSAEHVSDRLEPSSSNASFHKRISRSTDEDSNITSFPELRPRHCTKEWLNPPAEIEQLTTTAPTNDLYNRGVDAHSGRLPSSSNGVWQAPQPIAVPCDHSIFDKDPFYCSDLYLHNRRETDESTSTGKIRPGSSIGSSAHRRRSSQAPLAYDSPWDGQDGFVPRILEKLRRTTQHDLKQQEFPRPDWNVWSAEDRKSLSPDAKVDVKAQSRDSIVKERTMKPQNADNLGIYEALTGSKTVMGRDRHDTCSEDNRPHVCENDMDHSWTGIRMPPI</sequence>
<organism evidence="4 5">
    <name type="scientific">Metarhizium rileyi (strain RCEF 4871)</name>
    <name type="common">Nomuraea rileyi</name>
    <dbReference type="NCBI Taxonomy" id="1649241"/>
    <lineage>
        <taxon>Eukaryota</taxon>
        <taxon>Fungi</taxon>
        <taxon>Dikarya</taxon>
        <taxon>Ascomycota</taxon>
        <taxon>Pezizomycotina</taxon>
        <taxon>Sordariomycetes</taxon>
        <taxon>Hypocreomycetidae</taxon>
        <taxon>Hypocreales</taxon>
        <taxon>Clavicipitaceae</taxon>
        <taxon>Metarhizium</taxon>
    </lineage>
</organism>
<dbReference type="PANTHER" id="PTHR23325:SF1">
    <property type="entry name" value="SERUM RESPONSE FACTOR-BINDING PROTEIN 1"/>
    <property type="match status" value="1"/>
</dbReference>
<keyword evidence="1" id="KW-0175">Coiled coil</keyword>